<keyword evidence="4" id="KW-1185">Reference proteome</keyword>
<keyword evidence="2" id="KW-0472">Membrane</keyword>
<dbReference type="RefSeq" id="WP_269442110.1">
    <property type="nucleotide sequence ID" value="NZ_CP097463.1"/>
</dbReference>
<reference evidence="3" key="1">
    <citation type="submission" date="2022-05" db="EMBL/GenBank/DDBJ databases">
        <title>Jatrophihabitans sp. SB3-54 whole genome sequence.</title>
        <authorList>
            <person name="Suh M.K."/>
            <person name="Eom M.K."/>
            <person name="Kim J.S."/>
            <person name="Kim H.S."/>
            <person name="Do H.E."/>
            <person name="Shin Y.K."/>
            <person name="Lee J.-S."/>
        </authorList>
    </citation>
    <scope>NUCLEOTIDE SEQUENCE</scope>
    <source>
        <strain evidence="3">SB3-54</strain>
    </source>
</reference>
<feature type="transmembrane region" description="Helical" evidence="2">
    <location>
        <begin position="24"/>
        <end position="44"/>
    </location>
</feature>
<evidence type="ECO:0000313" key="3">
    <source>
        <dbReference type="EMBL" id="WAX55592.1"/>
    </source>
</evidence>
<dbReference type="Pfam" id="PF06053">
    <property type="entry name" value="DUF929"/>
    <property type="match status" value="1"/>
</dbReference>
<evidence type="ECO:0000313" key="4">
    <source>
        <dbReference type="Proteomes" id="UP001164693"/>
    </source>
</evidence>
<name>A0ABY7JWB4_9ACTN</name>
<protein>
    <submittedName>
        <fullName evidence="3">DUF929 domain-containing protein</fullName>
    </submittedName>
</protein>
<accession>A0ABY7JWB4</accession>
<proteinExistence type="predicted"/>
<sequence length="292" mass="29009">MPAPKTSARRPPAPPLHPHRRNRWLVAGAPIGVVIIAVSVLVGVKLGTGSGPKSGTRAETAAAAVVQAVTGVPAGVLDAVGVGTSTQLPAAIAGPALTADGKPRVLYVGAEYCPFCAAQRWPMIVALSRFGTWQGLGQTTSAGAPEVYPDTATLTFHGATYRSELLSFTGVETESNQVVDGRYAPLDTLSAADAAVLRAHDPSGGIPFVDLGGRRATTGASYSPAVLAGKTHAQIAAALADPASAIARGVNGAANVISAALCELTGGQPAAVCTSAGVRAGAAALADSAHAG</sequence>
<keyword evidence="2" id="KW-1133">Transmembrane helix</keyword>
<dbReference type="Proteomes" id="UP001164693">
    <property type="component" value="Chromosome"/>
</dbReference>
<dbReference type="InterPro" id="IPR009272">
    <property type="entry name" value="DUF929"/>
</dbReference>
<feature type="region of interest" description="Disordered" evidence="1">
    <location>
        <begin position="1"/>
        <end position="20"/>
    </location>
</feature>
<keyword evidence="2" id="KW-0812">Transmembrane</keyword>
<evidence type="ECO:0000256" key="1">
    <source>
        <dbReference type="SAM" id="MobiDB-lite"/>
    </source>
</evidence>
<evidence type="ECO:0000256" key="2">
    <source>
        <dbReference type="SAM" id="Phobius"/>
    </source>
</evidence>
<dbReference type="EMBL" id="CP097463">
    <property type="protein sequence ID" value="WAX55592.1"/>
    <property type="molecule type" value="Genomic_DNA"/>
</dbReference>
<gene>
    <name evidence="3" type="ORF">M6B22_13695</name>
</gene>
<organism evidence="3 4">
    <name type="scientific">Jatrophihabitans cynanchi</name>
    <dbReference type="NCBI Taxonomy" id="2944128"/>
    <lineage>
        <taxon>Bacteria</taxon>
        <taxon>Bacillati</taxon>
        <taxon>Actinomycetota</taxon>
        <taxon>Actinomycetes</taxon>
        <taxon>Jatrophihabitantales</taxon>
        <taxon>Jatrophihabitantaceae</taxon>
        <taxon>Jatrophihabitans</taxon>
    </lineage>
</organism>